<gene>
    <name evidence="1" type="ORF">OLX77_00055</name>
</gene>
<name>A0A9X4RKZ9_9BACT</name>
<dbReference type="Proteomes" id="UP001154240">
    <property type="component" value="Unassembled WGS sequence"/>
</dbReference>
<evidence type="ECO:0000313" key="1">
    <source>
        <dbReference type="EMBL" id="MDG4474548.1"/>
    </source>
</evidence>
<organism evidence="1 2">
    <name type="scientific">Thiovibrio frasassiensis</name>
    <dbReference type="NCBI Taxonomy" id="2984131"/>
    <lineage>
        <taxon>Bacteria</taxon>
        <taxon>Pseudomonadati</taxon>
        <taxon>Thermodesulfobacteriota</taxon>
        <taxon>Desulfobulbia</taxon>
        <taxon>Desulfobulbales</taxon>
        <taxon>Thiovibrionaceae</taxon>
        <taxon>Thiovibrio</taxon>
    </lineage>
</organism>
<reference evidence="1" key="1">
    <citation type="journal article" date="2022" name="bioRxiv">
        <title>Thiovibrio frasassiensisgen. nov., sp. nov., an autotrophic, elemental sulfur disproportionating bacterium isolated from sulfidic karst sediment, and proposal of Thiovibrionaceae fam. nov.</title>
        <authorList>
            <person name="Aronson H."/>
            <person name="Thomas C."/>
            <person name="Bhattacharyya M."/>
            <person name="Eckstein S."/>
            <person name="Jensen S."/>
            <person name="Barco R."/>
            <person name="Macalady J."/>
            <person name="Amend J."/>
        </authorList>
    </citation>
    <scope>NUCLEOTIDE SEQUENCE</scope>
    <source>
        <strain evidence="1">RS19-109</strain>
    </source>
</reference>
<comment type="caution">
    <text evidence="1">The sequence shown here is derived from an EMBL/GenBank/DDBJ whole genome shotgun (WGS) entry which is preliminary data.</text>
</comment>
<dbReference type="RefSeq" id="WP_307634051.1">
    <property type="nucleotide sequence ID" value="NZ_JAPHEH010000001.1"/>
</dbReference>
<accession>A0A9X4RKZ9</accession>
<sequence>MQCKQCKGRLEVSRSCRRIRMRCQKCGHEYQVHEVADQLDEETEEILSRWTCIIYD</sequence>
<dbReference type="AlphaFoldDB" id="A0A9X4RKZ9"/>
<protein>
    <submittedName>
        <fullName evidence="1">Dual CXXC motif small (Seleno)protein</fullName>
    </submittedName>
</protein>
<keyword evidence="2" id="KW-1185">Reference proteome</keyword>
<evidence type="ECO:0000313" key="2">
    <source>
        <dbReference type="Proteomes" id="UP001154240"/>
    </source>
</evidence>
<dbReference type="NCBIfam" id="NF041197">
    <property type="entry name" value="CxxC_Se_CxxC"/>
    <property type="match status" value="1"/>
</dbReference>
<reference evidence="1" key="2">
    <citation type="submission" date="2022-10" db="EMBL/GenBank/DDBJ databases">
        <authorList>
            <person name="Aronson H.S."/>
        </authorList>
    </citation>
    <scope>NUCLEOTIDE SEQUENCE</scope>
    <source>
        <strain evidence="1">RS19-109</strain>
    </source>
</reference>
<dbReference type="EMBL" id="JAPHEH010000001">
    <property type="protein sequence ID" value="MDG4474548.1"/>
    <property type="molecule type" value="Genomic_DNA"/>
</dbReference>
<proteinExistence type="predicted"/>